<name>A0A8S5NNC7_9CAUD</name>
<dbReference type="EMBL" id="BK015196">
    <property type="protein sequence ID" value="DAD95579.1"/>
    <property type="molecule type" value="Genomic_DNA"/>
</dbReference>
<evidence type="ECO:0000313" key="1">
    <source>
        <dbReference type="EMBL" id="DAD95579.1"/>
    </source>
</evidence>
<protein>
    <submittedName>
        <fullName evidence="1">Uncharacterized protein</fullName>
    </submittedName>
</protein>
<accession>A0A8S5NNC7</accession>
<sequence length="172" mass="19297">MIIAEYGVSPWIVYGLTRYDYGQILEIRGLEVQDGTEVHFCQMNRAITQYMQSNQVLIPDHLLQYPEDIYTYLYRKDSGSGKTVLKLILPINDREKPGDYVAPEEPAYSRLIPPGGNDGQVLARGPDGYVWIDAEDIGNGFATDQELAEVAATVPQFASMMEIEAMLNEEVS</sequence>
<organism evidence="1">
    <name type="scientific">Siphoviridae sp. ctOPZ7</name>
    <dbReference type="NCBI Taxonomy" id="2826310"/>
    <lineage>
        <taxon>Viruses</taxon>
        <taxon>Duplodnaviria</taxon>
        <taxon>Heunggongvirae</taxon>
        <taxon>Uroviricota</taxon>
        <taxon>Caudoviricetes</taxon>
    </lineage>
</organism>
<proteinExistence type="predicted"/>
<reference evidence="1" key="1">
    <citation type="journal article" date="2021" name="Proc. Natl. Acad. Sci. U.S.A.">
        <title>A Catalog of Tens of Thousands of Viruses from Human Metagenomes Reveals Hidden Associations with Chronic Diseases.</title>
        <authorList>
            <person name="Tisza M.J."/>
            <person name="Buck C.B."/>
        </authorList>
    </citation>
    <scope>NUCLEOTIDE SEQUENCE</scope>
    <source>
        <strain evidence="1">CtOPZ7</strain>
    </source>
</reference>